<dbReference type="EMBL" id="CP118605">
    <property type="protein sequence ID" value="WGL17758.1"/>
    <property type="molecule type" value="Genomic_DNA"/>
</dbReference>
<proteinExistence type="predicted"/>
<evidence type="ECO:0000313" key="1">
    <source>
        <dbReference type="EMBL" id="WGL17758.1"/>
    </source>
</evidence>
<name>A0ABY8NG24_9GAMM</name>
<dbReference type="Proteomes" id="UP001236500">
    <property type="component" value="Chromosome"/>
</dbReference>
<evidence type="ECO:0000313" key="2">
    <source>
        <dbReference type="Proteomes" id="UP001236500"/>
    </source>
</evidence>
<organism evidence="1 2">
    <name type="scientific">Microbulbifer bruguierae</name>
    <dbReference type="NCBI Taxonomy" id="3029061"/>
    <lineage>
        <taxon>Bacteria</taxon>
        <taxon>Pseudomonadati</taxon>
        <taxon>Pseudomonadota</taxon>
        <taxon>Gammaproteobacteria</taxon>
        <taxon>Cellvibrionales</taxon>
        <taxon>Microbulbiferaceae</taxon>
        <taxon>Microbulbifer</taxon>
    </lineage>
</organism>
<reference evidence="1 2" key="1">
    <citation type="submission" date="2023-02" db="EMBL/GenBank/DDBJ databases">
        <title>Description and genomic characterization of Microbulbifer bruguierae sp. nov., isolated from the sediment of mangrove plant Bruguiera sexangula.</title>
        <authorList>
            <person name="Long M."/>
        </authorList>
    </citation>
    <scope>NUCLEOTIDE SEQUENCE [LARGE SCALE GENOMIC DNA]</scope>
    <source>
        <strain evidence="1 2">H12</strain>
    </source>
</reference>
<gene>
    <name evidence="1" type="ORF">PVT68_05550</name>
</gene>
<keyword evidence="2" id="KW-1185">Reference proteome</keyword>
<accession>A0ABY8NG24</accession>
<protein>
    <submittedName>
        <fullName evidence="1">Uncharacterized protein</fullName>
    </submittedName>
</protein>
<sequence length="94" mass="10602">MPFEIFKDRNYALYLGDNTIYWVGIISSPTTCLWCLSHPCSLQVVDIRPAARNIKGGGVLFQLAEGLRYLKCVPKFLELFIFSILSIAAFGRGR</sequence>
<dbReference type="RefSeq" id="WP_280321662.1">
    <property type="nucleotide sequence ID" value="NZ_CP118605.1"/>
</dbReference>